<reference evidence="1 2" key="1">
    <citation type="submission" date="2017-06" db="EMBL/GenBank/DDBJ databases">
        <title>Sequencing and comparative analysis of myxobacterial genomes.</title>
        <authorList>
            <person name="Rupp O."/>
            <person name="Goesmann A."/>
            <person name="Sogaard-Andersen L."/>
        </authorList>
    </citation>
    <scope>NUCLEOTIDE SEQUENCE [LARGE SCALE GENOMIC DNA]</scope>
    <source>
        <strain evidence="1 2">DSM 14697</strain>
    </source>
</reference>
<dbReference type="RefSeq" id="WP_095959601.1">
    <property type="nucleotide sequence ID" value="NZ_CP022203.1"/>
</dbReference>
<dbReference type="EMBL" id="CP022203">
    <property type="protein sequence ID" value="ATB48848.1"/>
    <property type="molecule type" value="Genomic_DNA"/>
</dbReference>
<keyword evidence="2" id="KW-1185">Reference proteome</keyword>
<evidence type="ECO:0000313" key="1">
    <source>
        <dbReference type="EMBL" id="ATB48848.1"/>
    </source>
</evidence>
<dbReference type="PROSITE" id="PS51257">
    <property type="entry name" value="PROKAR_LIPOPROTEIN"/>
    <property type="match status" value="1"/>
</dbReference>
<evidence type="ECO:0000313" key="2">
    <source>
        <dbReference type="Proteomes" id="UP000217343"/>
    </source>
</evidence>
<dbReference type="KEGG" id="mmas:MYMAC_004479"/>
<accession>A0A250JYS6</accession>
<dbReference type="AlphaFoldDB" id="A0A250JYS6"/>
<dbReference type="OrthoDB" id="5242130at2"/>
<keyword evidence="1" id="KW-0449">Lipoprotein</keyword>
<organism evidence="1 2">
    <name type="scientific">Corallococcus macrosporus DSM 14697</name>
    <dbReference type="NCBI Taxonomy" id="1189310"/>
    <lineage>
        <taxon>Bacteria</taxon>
        <taxon>Pseudomonadati</taxon>
        <taxon>Myxococcota</taxon>
        <taxon>Myxococcia</taxon>
        <taxon>Myxococcales</taxon>
        <taxon>Cystobacterineae</taxon>
        <taxon>Myxococcaceae</taxon>
        <taxon>Corallococcus</taxon>
    </lineage>
</organism>
<gene>
    <name evidence="1" type="ORF">MYMAC_004479</name>
</gene>
<proteinExistence type="predicted"/>
<dbReference type="Proteomes" id="UP000217343">
    <property type="component" value="Chromosome"/>
</dbReference>
<name>A0A250JYS6_9BACT</name>
<protein>
    <submittedName>
        <fullName evidence="1">Putative lipoprotein</fullName>
    </submittedName>
</protein>
<sequence length="585" mass="62542">MRLRTWWCTFVTWSLVGCGVQEETAGSGPPLEAEESLSRACGPAQVNEVTTLLPPDRQWQSPVSLEPRPESLTEVQGTLYFRVEEHAGDATLWKSDGTAAGTVALARLPAPGGAAPEQRLTHFTPVGAKLFLQVFQPETGRELWASDGSPSGTRLLGDLTPGSDGSTLSDLGALNGALSFFRHAPGGIELWRSDGTPSGTDRLLRVAAATALTPGQTLRSAAELRLFFLHEDSAKRLRLWRTDGTARGTRPVQAFAADASVEHAHEQGGAMLFFVREPAAGRFRLWRTDGTLTGTTPLRELGAGASIAHGLLLNDERFFLVHEPGQKGLRLWGTDGTTQGTRLVTHLEGTGGSHIAGHHLQDGTALLRVVVPGAGTEIWRTDGTREGTRRVGAIDASATVLGFTGTAAVWLQRHAHAPRLEVWRMDLATGLHERLAALTNPHEGLEGAFPSIQRVAQAGGRFYVTQSIYAPWGPAIIDVRLWVTDGTVEGTRELSTELSMSTDHHSALFDTGTGQLMFDTRSGLSITDGTVEGTVPLTSSSPNAPSFPGPFLRLGDTVYFSALAGNPGFTLWSYPVGSTCGRAAR</sequence>